<dbReference type="InterPro" id="IPR050076">
    <property type="entry name" value="ArchSynthase1/Queuine_TRR"/>
</dbReference>
<dbReference type="EMBL" id="AM778932">
    <property type="protein sequence ID" value="CAO89692.1"/>
    <property type="molecule type" value="Genomic_DNA"/>
</dbReference>
<dbReference type="PANTHER" id="PTHR46499">
    <property type="entry name" value="QUEUINE TRNA-RIBOSYLTRANSFERASE"/>
    <property type="match status" value="1"/>
</dbReference>
<dbReference type="AlphaFoldDB" id="A8YF36"/>
<feature type="active site" description="Proton acceptor" evidence="6">
    <location>
        <position position="98"/>
    </location>
</feature>
<evidence type="ECO:0000256" key="2">
    <source>
        <dbReference type="ARBA" id="ARBA00022679"/>
    </source>
</evidence>
<keyword evidence="2 6" id="KW-0808">Transferase</keyword>
<evidence type="ECO:0000256" key="5">
    <source>
        <dbReference type="ARBA" id="ARBA00050112"/>
    </source>
</evidence>
<dbReference type="Pfam" id="PF01702">
    <property type="entry name" value="TGT"/>
    <property type="match status" value="1"/>
</dbReference>
<dbReference type="Gene3D" id="3.20.20.105">
    <property type="entry name" value="Queuine tRNA-ribosyltransferase-like"/>
    <property type="match status" value="1"/>
</dbReference>
<proteinExistence type="inferred from homology"/>
<feature type="binding site" evidence="6">
    <location>
        <begin position="98"/>
        <end position="102"/>
    </location>
    <ligand>
        <name>substrate</name>
    </ligand>
</feature>
<keyword evidence="4 6" id="KW-0671">Queuosine biosynthesis</keyword>
<feature type="region of interest" description="RNA binding" evidence="6">
    <location>
        <begin position="253"/>
        <end position="259"/>
    </location>
</feature>
<evidence type="ECO:0000256" key="3">
    <source>
        <dbReference type="ARBA" id="ARBA00022694"/>
    </source>
</evidence>
<evidence type="ECO:0000259" key="7">
    <source>
        <dbReference type="Pfam" id="PF01702"/>
    </source>
</evidence>
<name>A8YF36_MICA7</name>
<evidence type="ECO:0000313" key="8">
    <source>
        <dbReference type="EMBL" id="CAO89692.1"/>
    </source>
</evidence>
<comment type="cofactor">
    <cofactor evidence="6">
        <name>Zn(2+)</name>
        <dbReference type="ChEBI" id="CHEBI:29105"/>
    </cofactor>
    <text evidence="6">Binds 1 zinc ion per subunit.</text>
</comment>
<dbReference type="InterPro" id="IPR036511">
    <property type="entry name" value="TGT-like_sf"/>
</dbReference>
<sequence length="379" mass="41917">MITETVGFSFELIAQCPQTGARVGVWHTPHGPVETPRFMPVGTLATVKGLTPAQIASTGAQMILANTYHLHLQPGESIIEKAGGLHDFMAWNQPILTDSGGFQVFSLSQLRQIKESGVTFRSPRDGRIIEITPEKSIQIQNALGADVIMAFDECPPTGVSHETMKASIERTYRWLERCLTAHQRPQEQALFAIVQGGIYEDLRAAAAESLVKLDLPGYAIGGVSVGEETSLIHRIVQITAPLLPENKPRYLMGVGTYREMAKAIASGIDLFDCVIPTRFGRHGTALVRGERWNLKNARFKEDFAPLDETCPCYTCQHFSRAYLNHLIKSGEMLGYILLSLHNIAELIRFTREIRQSILGGTFAQDFAPWLEDAVDVTPT</sequence>
<dbReference type="GO" id="GO:0005829">
    <property type="term" value="C:cytosol"/>
    <property type="evidence" value="ECO:0007669"/>
    <property type="project" value="TreeGrafter"/>
</dbReference>
<organism evidence="8">
    <name type="scientific">Microcystis aeruginosa (strain PCC 7806)</name>
    <dbReference type="NCBI Taxonomy" id="267872"/>
    <lineage>
        <taxon>Bacteria</taxon>
        <taxon>Bacillati</taxon>
        <taxon>Cyanobacteriota</taxon>
        <taxon>Cyanophyceae</taxon>
        <taxon>Oscillatoriophycideae</taxon>
        <taxon>Chroococcales</taxon>
        <taxon>Microcystaceae</taxon>
        <taxon>Microcystis</taxon>
    </lineage>
</organism>
<feature type="region of interest" description="RNA binding; important for wobble base 34 recognition" evidence="6">
    <location>
        <begin position="277"/>
        <end position="281"/>
    </location>
</feature>
<dbReference type="InterPro" id="IPR002616">
    <property type="entry name" value="tRNA_ribo_trans-like"/>
</dbReference>
<accession>A8YF36</accession>
<feature type="binding site" evidence="6">
    <location>
        <position position="341"/>
    </location>
    <ligand>
        <name>Zn(2+)</name>
        <dbReference type="ChEBI" id="CHEBI:29105"/>
    </ligand>
</feature>
<dbReference type="NCBIfam" id="TIGR00430">
    <property type="entry name" value="Q_tRNA_tgt"/>
    <property type="match status" value="1"/>
</dbReference>
<dbReference type="FunFam" id="3.20.20.105:FF:000001">
    <property type="entry name" value="Queuine tRNA-ribosyltransferase"/>
    <property type="match status" value="1"/>
</dbReference>
<feature type="binding site" evidence="6">
    <location>
        <position position="315"/>
    </location>
    <ligand>
        <name>Zn(2+)</name>
        <dbReference type="ChEBI" id="CHEBI:29105"/>
    </ligand>
</feature>
<keyword evidence="6" id="KW-0479">Metal-binding</keyword>
<dbReference type="GO" id="GO:0046872">
    <property type="term" value="F:metal ion binding"/>
    <property type="evidence" value="ECO:0007669"/>
    <property type="project" value="UniProtKB-KW"/>
</dbReference>
<dbReference type="NCBIfam" id="TIGR00449">
    <property type="entry name" value="tgt_general"/>
    <property type="match status" value="1"/>
</dbReference>
<dbReference type="HAMAP" id="MF_00168">
    <property type="entry name" value="Q_tRNA_Tgt"/>
    <property type="match status" value="1"/>
</dbReference>
<evidence type="ECO:0000256" key="4">
    <source>
        <dbReference type="ARBA" id="ARBA00022785"/>
    </source>
</evidence>
<feature type="binding site" evidence="6">
    <location>
        <position position="195"/>
    </location>
    <ligand>
        <name>substrate</name>
    </ligand>
</feature>
<dbReference type="GO" id="GO:0008616">
    <property type="term" value="P:tRNA queuosine(34) biosynthetic process"/>
    <property type="evidence" value="ECO:0007669"/>
    <property type="project" value="UniProtKB-UniRule"/>
</dbReference>
<dbReference type="EC" id="2.4.2.29" evidence="6"/>
<comment type="subunit">
    <text evidence="6">Homodimer. Within each dimer, one monomer is responsible for RNA recognition and catalysis, while the other monomer binds to the replacement base PreQ1.</text>
</comment>
<dbReference type="UniPathway" id="UPA00392"/>
<dbReference type="InterPro" id="IPR004803">
    <property type="entry name" value="TGT"/>
</dbReference>
<feature type="binding site" evidence="6">
    <location>
        <position position="152"/>
    </location>
    <ligand>
        <name>substrate</name>
    </ligand>
</feature>
<dbReference type="SUPFAM" id="SSF51713">
    <property type="entry name" value="tRNA-guanine transglycosylase"/>
    <property type="match status" value="1"/>
</dbReference>
<feature type="domain" description="tRNA-guanine(15) transglycosylase-like" evidence="7">
    <location>
        <begin position="19"/>
        <end position="370"/>
    </location>
</feature>
<dbReference type="GO" id="GO:0008479">
    <property type="term" value="F:tRNA-guanosine(34) queuine transglycosylase activity"/>
    <property type="evidence" value="ECO:0007669"/>
    <property type="project" value="UniProtKB-UniRule"/>
</dbReference>
<feature type="binding site" evidence="6">
    <location>
        <position position="310"/>
    </location>
    <ligand>
        <name>Zn(2+)</name>
        <dbReference type="ChEBI" id="CHEBI:29105"/>
    </ligand>
</feature>
<protein>
    <recommendedName>
        <fullName evidence="6">Queuine tRNA-ribosyltransferase</fullName>
        <ecNumber evidence="6">2.4.2.29</ecNumber>
    </recommendedName>
    <alternativeName>
        <fullName evidence="6">Guanine insertion enzyme</fullName>
    </alternativeName>
    <alternativeName>
        <fullName evidence="6">tRNA-guanine transglycosylase</fullName>
    </alternativeName>
</protein>
<gene>
    <name evidence="6 8" type="primary">tgt</name>
    <name evidence="8" type="ORF">IPF_1292</name>
</gene>
<feature type="active site" description="Nucleophile" evidence="6">
    <location>
        <position position="272"/>
    </location>
</feature>
<evidence type="ECO:0000256" key="6">
    <source>
        <dbReference type="HAMAP-Rule" id="MF_00168"/>
    </source>
</evidence>
<comment type="function">
    <text evidence="6">Catalyzes the base-exchange of a guanine (G) residue with the queuine precursor 7-aminomethyl-7-deazaguanine (PreQ1) at position 34 (anticodon wobble position) in tRNAs with GU(N) anticodons (tRNA-Asp, -Asn, -His and -Tyr). Catalysis occurs through a double-displacement mechanism. The nucleophile active site attacks the C1' of nucleotide 34 to detach the guanine base from the RNA, forming a covalent enzyme-RNA intermediate. The proton acceptor active site deprotonates the incoming PreQ1, allowing a nucleophilic attack on the C1' of the ribose to form the product. After dissociation, two additional enzymatic reactions on the tRNA convert PreQ1 to queuine (Q), resulting in the hypermodified nucleoside queuosine (7-(((4,5-cis-dihydroxy-2-cyclopenten-1-yl)amino)methyl)-7-deazaguanosine).</text>
</comment>
<comment type="pathway">
    <text evidence="6">tRNA modification; tRNA-queuosine biosynthesis.</text>
</comment>
<reference evidence="8" key="1">
    <citation type="submission" date="2007-08" db="EMBL/GenBank/DDBJ databases">
        <authorList>
            <person name="Frangeul L."/>
        </authorList>
    </citation>
    <scope>NUCLEOTIDE SEQUENCE</scope>
    <source>
        <strain evidence="8">PCC 7806</strain>
    </source>
</reference>
<keyword evidence="1 6" id="KW-0328">Glycosyltransferase</keyword>
<evidence type="ECO:0000256" key="1">
    <source>
        <dbReference type="ARBA" id="ARBA00022676"/>
    </source>
</evidence>
<keyword evidence="3 6" id="KW-0819">tRNA processing</keyword>
<feature type="binding site" evidence="6">
    <location>
        <position position="312"/>
    </location>
    <ligand>
        <name>Zn(2+)</name>
        <dbReference type="ChEBI" id="CHEBI:29105"/>
    </ligand>
</feature>
<comment type="catalytic activity">
    <reaction evidence="5 6">
        <text>7-aminomethyl-7-carbaguanine + guanosine(34) in tRNA = 7-aminomethyl-7-carbaguanosine(34) in tRNA + guanine</text>
        <dbReference type="Rhea" id="RHEA:24104"/>
        <dbReference type="Rhea" id="RHEA-COMP:10341"/>
        <dbReference type="Rhea" id="RHEA-COMP:10342"/>
        <dbReference type="ChEBI" id="CHEBI:16235"/>
        <dbReference type="ChEBI" id="CHEBI:58703"/>
        <dbReference type="ChEBI" id="CHEBI:74269"/>
        <dbReference type="ChEBI" id="CHEBI:82833"/>
        <dbReference type="EC" id="2.4.2.29"/>
    </reaction>
</comment>
<dbReference type="PANTHER" id="PTHR46499:SF1">
    <property type="entry name" value="QUEUINE TRNA-RIBOSYLTRANSFERASE"/>
    <property type="match status" value="1"/>
</dbReference>
<keyword evidence="6" id="KW-0862">Zinc</keyword>
<comment type="similarity">
    <text evidence="6">Belongs to the queuine tRNA-ribosyltransferase family.</text>
</comment>
<feature type="binding site" evidence="6">
    <location>
        <position position="222"/>
    </location>
    <ligand>
        <name>substrate</name>
    </ligand>
</feature>